<feature type="domain" description="ABC transporter" evidence="12">
    <location>
        <begin position="371"/>
        <end position="605"/>
    </location>
</feature>
<feature type="transmembrane region" description="Helical" evidence="11">
    <location>
        <begin position="95"/>
        <end position="113"/>
    </location>
</feature>
<dbReference type="AlphaFoldDB" id="F8A072"/>
<dbReference type="PROSITE" id="PS00211">
    <property type="entry name" value="ABC_TRANSPORTER_1"/>
    <property type="match status" value="1"/>
</dbReference>
<keyword evidence="2" id="KW-0813">Transport</keyword>
<keyword evidence="6" id="KW-0067">ATP-binding</keyword>
<keyword evidence="15" id="KW-1185">Reference proteome</keyword>
<dbReference type="Proteomes" id="UP000000485">
    <property type="component" value="Chromosome"/>
</dbReference>
<reference evidence="15" key="1">
    <citation type="submission" date="2011-04" db="EMBL/GenBank/DDBJ databases">
        <title>Complete sequence of Cellvibrio gilvus ATCC 13127.</title>
        <authorList>
            <person name="Lucas S."/>
            <person name="Han J."/>
            <person name="Lapidus A."/>
            <person name="Cheng J.-F."/>
            <person name="Goodwin L."/>
            <person name="Pitluck S."/>
            <person name="Peters L."/>
            <person name="Munk A."/>
            <person name="Detter J.C."/>
            <person name="Han C."/>
            <person name="Tapia R."/>
            <person name="Land M."/>
            <person name="Hauser L."/>
            <person name="Kyrpides N."/>
            <person name="Ivanova N."/>
            <person name="Ovchinnikova G."/>
            <person name="Pagani I."/>
            <person name="Mead D."/>
            <person name="Brumm P."/>
            <person name="Woyke T."/>
        </authorList>
    </citation>
    <scope>NUCLEOTIDE SEQUENCE [LARGE SCALE GENOMIC DNA]</scope>
    <source>
        <strain evidence="15">ATCC 13127 / NRRL B-14078</strain>
    </source>
</reference>
<dbReference type="Pfam" id="PF00005">
    <property type="entry name" value="ABC_tran"/>
    <property type="match status" value="1"/>
</dbReference>
<keyword evidence="7 11" id="KW-1133">Transmembrane helix</keyword>
<feature type="transmembrane region" description="Helical" evidence="11">
    <location>
        <begin position="196"/>
        <end position="214"/>
    </location>
</feature>
<evidence type="ECO:0000313" key="14">
    <source>
        <dbReference type="EMBL" id="AEI12636.1"/>
    </source>
</evidence>
<feature type="region of interest" description="Disordered" evidence="10">
    <location>
        <begin position="610"/>
        <end position="629"/>
    </location>
</feature>
<dbReference type="PANTHER" id="PTHR43394:SF1">
    <property type="entry name" value="ATP-BINDING CASSETTE SUB-FAMILY B MEMBER 10, MITOCHONDRIAL"/>
    <property type="match status" value="1"/>
</dbReference>
<dbReference type="FunFam" id="3.40.50.300:FF:000299">
    <property type="entry name" value="ABC transporter ATP-binding protein/permease"/>
    <property type="match status" value="1"/>
</dbReference>
<evidence type="ECO:0000256" key="7">
    <source>
        <dbReference type="ARBA" id="ARBA00022989"/>
    </source>
</evidence>
<proteinExistence type="inferred from homology"/>
<dbReference type="PANTHER" id="PTHR43394">
    <property type="entry name" value="ATP-DEPENDENT PERMEASE MDL1, MITOCHONDRIAL"/>
    <property type="match status" value="1"/>
</dbReference>
<comment type="similarity">
    <text evidence="9">Belongs to the ABC transporter superfamily. Lipid exporter (TC 3.A.1.106) family.</text>
</comment>
<evidence type="ECO:0000256" key="1">
    <source>
        <dbReference type="ARBA" id="ARBA00004651"/>
    </source>
</evidence>
<organism evidence="14 15">
    <name type="scientific">Cellulomonas gilvus (strain ATCC 13127 / NRRL B-14078)</name>
    <name type="common">Cellvibrio gilvus</name>
    <dbReference type="NCBI Taxonomy" id="593907"/>
    <lineage>
        <taxon>Bacteria</taxon>
        <taxon>Bacillati</taxon>
        <taxon>Actinomycetota</taxon>
        <taxon>Actinomycetes</taxon>
        <taxon>Micrococcales</taxon>
        <taxon>Cellulomonadaceae</taxon>
        <taxon>Cellulomonas</taxon>
    </lineage>
</organism>
<evidence type="ECO:0000256" key="4">
    <source>
        <dbReference type="ARBA" id="ARBA00022692"/>
    </source>
</evidence>
<dbReference type="PROSITE" id="PS50929">
    <property type="entry name" value="ABC_TM1F"/>
    <property type="match status" value="1"/>
</dbReference>
<evidence type="ECO:0000259" key="12">
    <source>
        <dbReference type="PROSITE" id="PS50893"/>
    </source>
</evidence>
<dbReference type="GO" id="GO:0015421">
    <property type="term" value="F:ABC-type oligopeptide transporter activity"/>
    <property type="evidence" value="ECO:0007669"/>
    <property type="project" value="TreeGrafter"/>
</dbReference>
<dbReference type="KEGG" id="cga:Celgi_2136"/>
<evidence type="ECO:0000313" key="15">
    <source>
        <dbReference type="Proteomes" id="UP000000485"/>
    </source>
</evidence>
<dbReference type="Gene3D" id="1.20.1560.10">
    <property type="entry name" value="ABC transporter type 1, transmembrane domain"/>
    <property type="match status" value="1"/>
</dbReference>
<dbReference type="CDD" id="cd18546">
    <property type="entry name" value="ABC_6TM_Rv0194_D2_like"/>
    <property type="match status" value="1"/>
</dbReference>
<dbReference type="Pfam" id="PF00664">
    <property type="entry name" value="ABC_membrane"/>
    <property type="match status" value="1"/>
</dbReference>
<comment type="subcellular location">
    <subcellularLocation>
        <location evidence="1">Cell membrane</location>
        <topology evidence="1">Multi-pass membrane protein</topology>
    </subcellularLocation>
</comment>
<dbReference type="InterPro" id="IPR039421">
    <property type="entry name" value="Type_1_exporter"/>
</dbReference>
<dbReference type="EMBL" id="CP002665">
    <property type="protein sequence ID" value="AEI12636.1"/>
    <property type="molecule type" value="Genomic_DNA"/>
</dbReference>
<feature type="domain" description="ABC transmembrane type-1" evidence="13">
    <location>
        <begin position="51"/>
        <end position="337"/>
    </location>
</feature>
<evidence type="ECO:0000256" key="11">
    <source>
        <dbReference type="SAM" id="Phobius"/>
    </source>
</evidence>
<dbReference type="GO" id="GO:0005524">
    <property type="term" value="F:ATP binding"/>
    <property type="evidence" value="ECO:0007669"/>
    <property type="project" value="UniProtKB-KW"/>
</dbReference>
<dbReference type="InterPro" id="IPR017871">
    <property type="entry name" value="ABC_transporter-like_CS"/>
</dbReference>
<feature type="transmembrane region" description="Helical" evidence="11">
    <location>
        <begin position="170"/>
        <end position="190"/>
    </location>
</feature>
<keyword evidence="4 11" id="KW-0812">Transmembrane</keyword>
<dbReference type="PROSITE" id="PS50893">
    <property type="entry name" value="ABC_TRANSPORTER_2"/>
    <property type="match status" value="1"/>
</dbReference>
<name>F8A072_CELGA</name>
<dbReference type="eggNOG" id="COG1132">
    <property type="taxonomic scope" value="Bacteria"/>
</dbReference>
<keyword evidence="8 11" id="KW-0472">Membrane</keyword>
<dbReference type="InterPro" id="IPR027417">
    <property type="entry name" value="P-loop_NTPase"/>
</dbReference>
<evidence type="ECO:0000256" key="9">
    <source>
        <dbReference type="ARBA" id="ARBA00061644"/>
    </source>
</evidence>
<dbReference type="SUPFAM" id="SSF52540">
    <property type="entry name" value="P-loop containing nucleoside triphosphate hydrolases"/>
    <property type="match status" value="1"/>
</dbReference>
<evidence type="ECO:0000256" key="6">
    <source>
        <dbReference type="ARBA" id="ARBA00022840"/>
    </source>
</evidence>
<keyword evidence="3" id="KW-1003">Cell membrane</keyword>
<dbReference type="GO" id="GO:0016887">
    <property type="term" value="F:ATP hydrolysis activity"/>
    <property type="evidence" value="ECO:0007669"/>
    <property type="project" value="InterPro"/>
</dbReference>
<dbReference type="InterPro" id="IPR003593">
    <property type="entry name" value="AAA+_ATPase"/>
</dbReference>
<feature type="region of interest" description="Disordered" evidence="10">
    <location>
        <begin position="1"/>
        <end position="27"/>
    </location>
</feature>
<dbReference type="SUPFAM" id="SSF90123">
    <property type="entry name" value="ABC transporter transmembrane region"/>
    <property type="match status" value="1"/>
</dbReference>
<sequence length="629" mass="66507">MSGARSSPAPLGTPAADPPAPGAPSESAAAVRRRSLRLLGTLLRPVARRAWWTVALVVLAQLAAVAGPALVAYGIDHALPALAARDDAGPLVRAAAAYLALALVGGLLSAEVVRASARVSQTVLLDLRGRLFRHTQRLDLEFHETYTSGRVISRQTSDTDALRELLDGGVTTLAGSGLAMAFTAVSLALLDWRSGLVLLVAVVPGVVLTRWFQLRSQRYYRRHRTAAARVIVRFVETMTGIRAVQAFRREDRAAATYDDEAVAYRRTTAQAIRVNGVFDTGLHLIGGATVAVVLLAGGLRVLDGGLAVGVLVAAVLYARRFFQPLAQIGMFYNSFQSATAALEKLSALLAQEPTLPDPARPVALPHVRGDVRFVGVEFGYGTGPTVLPALDLHVPAGQTVALVGETGAGKSTVAKLLARFYDVRAGAVLLDDVDVREVAPPDLRRAVVMVTQEAYLFSGSVAANIALGRPGATREQIEAAARAVGVHELVSAMPDGYDTDVDKRGVRLSAGQRQLVSFARALLADPAVLILDEATSSLDVPGEAQVQRGLRTLLAGRTAVVIAHRLSTVMSADRVLVVDGGRVVEDGSPAALVEAGGRFADLHAQWQATLHTPPHPAPRPDPHPHPPTW</sequence>
<feature type="compositionally biased region" description="Basic and acidic residues" evidence="10">
    <location>
        <begin position="618"/>
        <end position="629"/>
    </location>
</feature>
<evidence type="ECO:0000256" key="2">
    <source>
        <dbReference type="ARBA" id="ARBA00022448"/>
    </source>
</evidence>
<dbReference type="HOGENOM" id="CLU_000604_84_7_11"/>
<feature type="transmembrane region" description="Helical" evidence="11">
    <location>
        <begin position="281"/>
        <end position="299"/>
    </location>
</feature>
<evidence type="ECO:0000259" key="13">
    <source>
        <dbReference type="PROSITE" id="PS50929"/>
    </source>
</evidence>
<dbReference type="InterPro" id="IPR003439">
    <property type="entry name" value="ABC_transporter-like_ATP-bd"/>
</dbReference>
<evidence type="ECO:0000256" key="10">
    <source>
        <dbReference type="SAM" id="MobiDB-lite"/>
    </source>
</evidence>
<accession>F8A072</accession>
<feature type="transmembrane region" description="Helical" evidence="11">
    <location>
        <begin position="50"/>
        <end position="75"/>
    </location>
</feature>
<dbReference type="GO" id="GO:0005886">
    <property type="term" value="C:plasma membrane"/>
    <property type="evidence" value="ECO:0007669"/>
    <property type="project" value="UniProtKB-SubCell"/>
</dbReference>
<evidence type="ECO:0000256" key="5">
    <source>
        <dbReference type="ARBA" id="ARBA00022741"/>
    </source>
</evidence>
<evidence type="ECO:0000256" key="8">
    <source>
        <dbReference type="ARBA" id="ARBA00023136"/>
    </source>
</evidence>
<evidence type="ECO:0000256" key="3">
    <source>
        <dbReference type="ARBA" id="ARBA00022475"/>
    </source>
</evidence>
<dbReference type="Gene3D" id="3.40.50.300">
    <property type="entry name" value="P-loop containing nucleotide triphosphate hydrolases"/>
    <property type="match status" value="1"/>
</dbReference>
<dbReference type="SMART" id="SM00382">
    <property type="entry name" value="AAA"/>
    <property type="match status" value="1"/>
</dbReference>
<protein>
    <submittedName>
        <fullName evidence="14">ABC transporter related protein</fullName>
    </submittedName>
</protein>
<dbReference type="InterPro" id="IPR011527">
    <property type="entry name" value="ABC1_TM_dom"/>
</dbReference>
<dbReference type="InterPro" id="IPR036640">
    <property type="entry name" value="ABC1_TM_sf"/>
</dbReference>
<keyword evidence="5" id="KW-0547">Nucleotide-binding</keyword>
<dbReference type="STRING" id="593907.Celgi_2136"/>
<gene>
    <name evidence="14" type="ordered locus">Celgi_2136</name>
</gene>